<feature type="transmembrane region" description="Helical" evidence="13">
    <location>
        <begin position="169"/>
        <end position="193"/>
    </location>
</feature>
<feature type="region of interest" description="Disordered" evidence="12">
    <location>
        <begin position="285"/>
        <end position="312"/>
    </location>
</feature>
<evidence type="ECO:0000256" key="14">
    <source>
        <dbReference type="SAM" id="SignalP"/>
    </source>
</evidence>
<dbReference type="CDD" id="cd05716">
    <property type="entry name" value="IgV_pIgR_like"/>
    <property type="match status" value="1"/>
</dbReference>
<evidence type="ECO:0000256" key="13">
    <source>
        <dbReference type="SAM" id="Phobius"/>
    </source>
</evidence>
<evidence type="ECO:0000256" key="9">
    <source>
        <dbReference type="ARBA" id="ARBA00023170"/>
    </source>
</evidence>
<proteinExistence type="inferred from homology"/>
<dbReference type="Proteomes" id="UP001652641">
    <property type="component" value="Chromosome 2"/>
</dbReference>
<keyword evidence="2" id="KW-1003">Cell membrane</keyword>
<dbReference type="PANTHER" id="PTHR11860:SF101">
    <property type="entry name" value="CMRF35-LIKE MOLECULE 1"/>
    <property type="match status" value="1"/>
</dbReference>
<evidence type="ECO:0000256" key="4">
    <source>
        <dbReference type="ARBA" id="ARBA00022729"/>
    </source>
</evidence>
<keyword evidence="4 14" id="KW-0732">Signal</keyword>
<feature type="chain" id="PRO_5045429764" evidence="14">
    <location>
        <begin position="17"/>
        <end position="312"/>
    </location>
</feature>
<keyword evidence="16" id="KW-1185">Reference proteome</keyword>
<evidence type="ECO:0000256" key="12">
    <source>
        <dbReference type="SAM" id="MobiDB-lite"/>
    </source>
</evidence>
<evidence type="ECO:0000256" key="7">
    <source>
        <dbReference type="ARBA" id="ARBA00023136"/>
    </source>
</evidence>
<evidence type="ECO:0000256" key="1">
    <source>
        <dbReference type="ARBA" id="ARBA00004251"/>
    </source>
</evidence>
<keyword evidence="10" id="KW-0393">Immunoglobulin domain</keyword>
<evidence type="ECO:0000256" key="11">
    <source>
        <dbReference type="ARBA" id="ARBA00043958"/>
    </source>
</evidence>
<evidence type="ECO:0000313" key="16">
    <source>
        <dbReference type="Proteomes" id="UP001652641"/>
    </source>
</evidence>
<feature type="region of interest" description="Disordered" evidence="12">
    <location>
        <begin position="132"/>
        <end position="163"/>
    </location>
</feature>
<keyword evidence="9" id="KW-0675">Receptor</keyword>
<reference evidence="17" key="2">
    <citation type="submission" date="2025-08" db="UniProtKB">
        <authorList>
            <consortium name="RefSeq"/>
        </authorList>
    </citation>
    <scope>IDENTIFICATION</scope>
    <source>
        <tissue evidence="17">Cell line</tissue>
    </source>
</reference>
<evidence type="ECO:0000313" key="17">
    <source>
        <dbReference type="RefSeq" id="XP_072602777.1"/>
    </source>
</evidence>
<reference evidence="16" key="1">
    <citation type="submission" date="2025-05" db="UniProtKB">
        <authorList>
            <consortium name="RefSeq"/>
        </authorList>
    </citation>
    <scope>NUCLEOTIDE SEQUENCE [LARGE SCALE GENOMIC DNA]</scope>
</reference>
<evidence type="ECO:0000256" key="6">
    <source>
        <dbReference type="ARBA" id="ARBA00022989"/>
    </source>
</evidence>
<dbReference type="GeneID" id="112920771"/>
<keyword evidence="6 13" id="KW-1133">Transmembrane helix</keyword>
<evidence type="ECO:0000256" key="3">
    <source>
        <dbReference type="ARBA" id="ARBA00022692"/>
    </source>
</evidence>
<comment type="subcellular location">
    <subcellularLocation>
        <location evidence="1">Cell membrane</location>
        <topology evidence="1">Single-pass type I membrane protein</topology>
    </subcellularLocation>
</comment>
<dbReference type="SUPFAM" id="SSF48726">
    <property type="entry name" value="Immunoglobulin"/>
    <property type="match status" value="1"/>
</dbReference>
<evidence type="ECO:0000256" key="8">
    <source>
        <dbReference type="ARBA" id="ARBA00023157"/>
    </source>
</evidence>
<dbReference type="InterPro" id="IPR003599">
    <property type="entry name" value="Ig_sub"/>
</dbReference>
<feature type="domain" description="Immunoglobulin" evidence="15">
    <location>
        <begin position="22"/>
        <end position="121"/>
    </location>
</feature>
<organism evidence="16 17">
    <name type="scientific">Vulpes vulpes</name>
    <name type="common">Red fox</name>
    <dbReference type="NCBI Taxonomy" id="9627"/>
    <lineage>
        <taxon>Eukaryota</taxon>
        <taxon>Metazoa</taxon>
        <taxon>Chordata</taxon>
        <taxon>Craniata</taxon>
        <taxon>Vertebrata</taxon>
        <taxon>Euteleostomi</taxon>
        <taxon>Mammalia</taxon>
        <taxon>Eutheria</taxon>
        <taxon>Laurasiatheria</taxon>
        <taxon>Carnivora</taxon>
        <taxon>Caniformia</taxon>
        <taxon>Canidae</taxon>
        <taxon>Vulpes</taxon>
    </lineage>
</organism>
<dbReference type="SMART" id="SM00409">
    <property type="entry name" value="IG"/>
    <property type="match status" value="1"/>
</dbReference>
<dbReference type="Pfam" id="PF15330">
    <property type="entry name" value="SIT"/>
    <property type="match status" value="1"/>
</dbReference>
<gene>
    <name evidence="17" type="primary">CD300LF</name>
</gene>
<accession>A0ABM4ZJQ5</accession>
<evidence type="ECO:0000259" key="15">
    <source>
        <dbReference type="SMART" id="SM00409"/>
    </source>
</evidence>
<dbReference type="InterPro" id="IPR013783">
    <property type="entry name" value="Ig-like_fold"/>
</dbReference>
<dbReference type="Pfam" id="PF07686">
    <property type="entry name" value="V-set"/>
    <property type="match status" value="1"/>
</dbReference>
<dbReference type="Gene3D" id="2.60.40.10">
    <property type="entry name" value="Immunoglobulins"/>
    <property type="match status" value="1"/>
</dbReference>
<evidence type="ECO:0000256" key="5">
    <source>
        <dbReference type="ARBA" id="ARBA00022859"/>
    </source>
</evidence>
<name>A0ABM4ZJQ5_VULVU</name>
<dbReference type="InterPro" id="IPR050671">
    <property type="entry name" value="CD300_family_receptors"/>
</dbReference>
<feature type="signal peptide" evidence="14">
    <location>
        <begin position="1"/>
        <end position="16"/>
    </location>
</feature>
<dbReference type="InterPro" id="IPR013106">
    <property type="entry name" value="Ig_V-set"/>
</dbReference>
<dbReference type="InterPro" id="IPR036179">
    <property type="entry name" value="Ig-like_dom_sf"/>
</dbReference>
<keyword evidence="3 13" id="KW-0812">Transmembrane</keyword>
<dbReference type="RefSeq" id="XP_072602777.1">
    <property type="nucleotide sequence ID" value="XM_072746676.1"/>
</dbReference>
<evidence type="ECO:0000256" key="2">
    <source>
        <dbReference type="ARBA" id="ARBA00022475"/>
    </source>
</evidence>
<comment type="similarity">
    <text evidence="11">Belongs to the CD300 family.</text>
</comment>
<protein>
    <submittedName>
        <fullName evidence="17">CMRF35-like molecule 1 isoform X1</fullName>
    </submittedName>
</protein>
<keyword evidence="5" id="KW-0391">Immunity</keyword>
<sequence>MYLLLLFLPFFRVAGSYEITGPNAVRGLVGGSLTVECRYAPTWKTYSKWWCRGPIWRKCNILVQTKGSEQKVKKNKVSIRDNQKNFTFSVTMEELMQTDTDTYWCGIERSGTDLGVEVKVTIDPAPTTVSTYTTTTTTTTSKANMSTAPAETKDPLTVTSSHSNDRDNAMTLSILIPTILAVLLLLLVAASLLTLRIMKQQKKAAEMSPEQVLQPQEGDLCYANLTLQPTQTSRNSSKKKACAKPSLSVLDDQLEVEYVTMAPLSKEDISYAALSWELSNQEPTYCNMGRPDTHVPSRSQQEPMEYSTIKRP</sequence>
<keyword evidence="8" id="KW-1015">Disulfide bond</keyword>
<keyword evidence="7 13" id="KW-0472">Membrane</keyword>
<dbReference type="PANTHER" id="PTHR11860">
    <property type="entry name" value="POLYMERIC-IMMUNOGLOBULIN RECEPTOR"/>
    <property type="match status" value="1"/>
</dbReference>
<evidence type="ECO:0000256" key="10">
    <source>
        <dbReference type="ARBA" id="ARBA00023319"/>
    </source>
</evidence>